<organism evidence="1 2">
    <name type="scientific">Tunturiibacter gelidiferens</name>
    <dbReference type="NCBI Taxonomy" id="3069689"/>
    <lineage>
        <taxon>Bacteria</taxon>
        <taxon>Pseudomonadati</taxon>
        <taxon>Acidobacteriota</taxon>
        <taxon>Terriglobia</taxon>
        <taxon>Terriglobales</taxon>
        <taxon>Acidobacteriaceae</taxon>
        <taxon>Tunturiibacter</taxon>
    </lineage>
</organism>
<protein>
    <submittedName>
        <fullName evidence="1">Uncharacterized protein</fullName>
    </submittedName>
</protein>
<dbReference type="AlphaFoldDB" id="A0A9X0QC44"/>
<dbReference type="RefSeq" id="WP_183974414.1">
    <property type="nucleotide sequence ID" value="NZ_JACHEB010000002.1"/>
</dbReference>
<dbReference type="EMBL" id="JACHEB010000002">
    <property type="protein sequence ID" value="MBB5327612.1"/>
    <property type="molecule type" value="Genomic_DNA"/>
</dbReference>
<sequence length="93" mass="10162">MSTIITFDARSGRILGIHHGSADEERARKSAQHHSKVSAEHIDLLTTDAVELDKSKRYKVDVGRKTLVPTEAGEEGVWFGFGSTGRTNQSNPA</sequence>
<proteinExistence type="predicted"/>
<evidence type="ECO:0000313" key="1">
    <source>
        <dbReference type="EMBL" id="MBB5327612.1"/>
    </source>
</evidence>
<dbReference type="Proteomes" id="UP000535182">
    <property type="component" value="Unassembled WGS sequence"/>
</dbReference>
<gene>
    <name evidence="1" type="ORF">HDF14_001217</name>
</gene>
<accession>A0A9X0QC44</accession>
<name>A0A9X0QC44_9BACT</name>
<comment type="caution">
    <text evidence="1">The sequence shown here is derived from an EMBL/GenBank/DDBJ whole genome shotgun (WGS) entry which is preliminary data.</text>
</comment>
<reference evidence="1 2" key="1">
    <citation type="submission" date="2020-08" db="EMBL/GenBank/DDBJ databases">
        <title>Genomic Encyclopedia of Type Strains, Phase IV (KMG-V): Genome sequencing to study the core and pangenomes of soil and plant-associated prokaryotes.</title>
        <authorList>
            <person name="Whitman W."/>
        </authorList>
    </citation>
    <scope>NUCLEOTIDE SEQUENCE [LARGE SCALE GENOMIC DNA]</scope>
    <source>
        <strain evidence="1 2">X5P2</strain>
    </source>
</reference>
<keyword evidence="2" id="KW-1185">Reference proteome</keyword>
<evidence type="ECO:0000313" key="2">
    <source>
        <dbReference type="Proteomes" id="UP000535182"/>
    </source>
</evidence>